<dbReference type="CDD" id="cd20071">
    <property type="entry name" value="SET_SMYD"/>
    <property type="match status" value="1"/>
</dbReference>
<dbReference type="SUPFAM" id="SSF82199">
    <property type="entry name" value="SET domain"/>
    <property type="match status" value="1"/>
</dbReference>
<evidence type="ECO:0000313" key="3">
    <source>
        <dbReference type="EMBL" id="KAK0671707.1"/>
    </source>
</evidence>
<dbReference type="InterPro" id="IPR046341">
    <property type="entry name" value="SET_dom_sf"/>
</dbReference>
<dbReference type="PROSITE" id="PS50280">
    <property type="entry name" value="SET"/>
    <property type="match status" value="1"/>
</dbReference>
<dbReference type="EMBL" id="JAULSY010000019">
    <property type="protein sequence ID" value="KAK0671707.1"/>
    <property type="molecule type" value="Genomic_DNA"/>
</dbReference>
<dbReference type="AlphaFoldDB" id="A0AA39ZIK7"/>
<proteinExistence type="predicted"/>
<dbReference type="PANTHER" id="PTHR47643:SF2">
    <property type="entry name" value="TPR DOMAIN PROTEIN (AFU_ORTHOLOGUE AFUA_5G12710)"/>
    <property type="match status" value="1"/>
</dbReference>
<dbReference type="InterPro" id="IPR001214">
    <property type="entry name" value="SET_dom"/>
</dbReference>
<dbReference type="Proteomes" id="UP001174997">
    <property type="component" value="Unassembled WGS sequence"/>
</dbReference>
<feature type="repeat" description="TPR" evidence="1">
    <location>
        <begin position="203"/>
        <end position="236"/>
    </location>
</feature>
<reference evidence="3" key="1">
    <citation type="submission" date="2023-06" db="EMBL/GenBank/DDBJ databases">
        <title>Genome-scale phylogeny and comparative genomics of the fungal order Sordariales.</title>
        <authorList>
            <consortium name="Lawrence Berkeley National Laboratory"/>
            <person name="Hensen N."/>
            <person name="Bonometti L."/>
            <person name="Westerberg I."/>
            <person name="Brannstrom I.O."/>
            <person name="Guillou S."/>
            <person name="Cros-Aarteil S."/>
            <person name="Calhoun S."/>
            <person name="Haridas S."/>
            <person name="Kuo A."/>
            <person name="Mondo S."/>
            <person name="Pangilinan J."/>
            <person name="Riley R."/>
            <person name="Labutti K."/>
            <person name="Andreopoulos B."/>
            <person name="Lipzen A."/>
            <person name="Chen C."/>
            <person name="Yanf M."/>
            <person name="Daum C."/>
            <person name="Ng V."/>
            <person name="Clum A."/>
            <person name="Steindorff A."/>
            <person name="Ohm R."/>
            <person name="Martin F."/>
            <person name="Silar P."/>
            <person name="Natvig D."/>
            <person name="Lalanne C."/>
            <person name="Gautier V."/>
            <person name="Ament-Velasquez S.L."/>
            <person name="Kruys A."/>
            <person name="Hutchinson M.I."/>
            <person name="Powell A.J."/>
            <person name="Barry K."/>
            <person name="Miller A.N."/>
            <person name="Grigoriev I.V."/>
            <person name="Debuchy R."/>
            <person name="Gladieux P."/>
            <person name="Thoren M.H."/>
            <person name="Johannesson H."/>
        </authorList>
    </citation>
    <scope>NUCLEOTIDE SEQUENCE</scope>
    <source>
        <strain evidence="3">CBS 307.81</strain>
    </source>
</reference>
<feature type="domain" description="SET" evidence="2">
    <location>
        <begin position="355"/>
        <end position="552"/>
    </location>
</feature>
<sequence>MNTLQAQDFPQILERIENQKRMLRNAQSHAGQRPARKNDRVETIIRFNIARTAGLQSRQYEPGLSRTSMSFIPPPYAPCAQPFCELKKSMFNDLVLETHHRGTYLLVRVVTPQDRMTAVMAIVEDEKGEVLLLQLYHQAEMTEDVLVPGKVLIVKDPYLKLTADGRHGLRVDHVSDVVFLPAHDERVPFFWHSELTTPQHKSADFWKTKGNDCFGRAKYQAALEHYTRALVSSPTTEECHTINLNRSLAYLKTNSFDAALVDANSVLEDANGKTKEKALFRKAQALYSLQRYRECCDVLKALRLEYPDNASAKAKLNEAASRLAEQTSGKYHFKKLHAEAVRLRPPQLDHATYTGPVEVRQSGSRGRGLFTTKAVKAGDLLFCEKAFVYAFHEIEGTSGDGRLMTNLLIDANANSFTSGAQPELITMLVQKLYQNPSLASAVKDLHRGSYSPIQGVFDIIDENPVIDSFLLTRILLLNSFGCRLPEKAGALKPPVGLDRLDDLFPSLGVWALASHMNHSCLSNAFRSFIGDMMIVRATEDLPANAEITIQYLNPFNPQRQQKYIKNWAFACDCAMCEEDDRTSDVVVAKRNTLGKSLEQLHRLLTRHRGSSGAAKAASLIRKSSAVLAELEGTYSRPAEEVPRLALWVGYRDLACALTVTGAGLGSNSQKVIDIGLKALRCLGFVLDGGSLGTKQRLVVKKWGYMGAGLIDCWICLKTAYANTGSHELALAAQGYAKVCYRIQLGEDETFGEED</sequence>
<evidence type="ECO:0000313" key="4">
    <source>
        <dbReference type="Proteomes" id="UP001174997"/>
    </source>
</evidence>
<gene>
    <name evidence="3" type="ORF">QBC41DRAFT_49794</name>
</gene>
<keyword evidence="4" id="KW-1185">Reference proteome</keyword>
<dbReference type="PROSITE" id="PS50005">
    <property type="entry name" value="TPR"/>
    <property type="match status" value="1"/>
</dbReference>
<name>A0AA39ZIK7_9PEZI</name>
<protein>
    <recommendedName>
        <fullName evidence="2">SET domain-containing protein</fullName>
    </recommendedName>
</protein>
<dbReference type="Gene3D" id="1.25.40.10">
    <property type="entry name" value="Tetratricopeptide repeat domain"/>
    <property type="match status" value="1"/>
</dbReference>
<dbReference type="InterPro" id="IPR053209">
    <property type="entry name" value="Gramillin-biosynth_MTr"/>
</dbReference>
<organism evidence="3 4">
    <name type="scientific">Cercophora samala</name>
    <dbReference type="NCBI Taxonomy" id="330535"/>
    <lineage>
        <taxon>Eukaryota</taxon>
        <taxon>Fungi</taxon>
        <taxon>Dikarya</taxon>
        <taxon>Ascomycota</taxon>
        <taxon>Pezizomycotina</taxon>
        <taxon>Sordariomycetes</taxon>
        <taxon>Sordariomycetidae</taxon>
        <taxon>Sordariales</taxon>
        <taxon>Lasiosphaeriaceae</taxon>
        <taxon>Cercophora</taxon>
    </lineage>
</organism>
<evidence type="ECO:0000259" key="2">
    <source>
        <dbReference type="PROSITE" id="PS50280"/>
    </source>
</evidence>
<dbReference type="SMART" id="SM00317">
    <property type="entry name" value="SET"/>
    <property type="match status" value="1"/>
</dbReference>
<dbReference type="Pfam" id="PF00856">
    <property type="entry name" value="SET"/>
    <property type="match status" value="1"/>
</dbReference>
<keyword evidence="1" id="KW-0802">TPR repeat</keyword>
<accession>A0AA39ZIK7</accession>
<dbReference type="InterPro" id="IPR019734">
    <property type="entry name" value="TPR_rpt"/>
</dbReference>
<evidence type="ECO:0000256" key="1">
    <source>
        <dbReference type="PROSITE-ProRule" id="PRU00339"/>
    </source>
</evidence>
<dbReference type="SMART" id="SM00028">
    <property type="entry name" value="TPR"/>
    <property type="match status" value="2"/>
</dbReference>
<dbReference type="Gene3D" id="2.170.270.10">
    <property type="entry name" value="SET domain"/>
    <property type="match status" value="1"/>
</dbReference>
<dbReference type="SUPFAM" id="SSF48452">
    <property type="entry name" value="TPR-like"/>
    <property type="match status" value="1"/>
</dbReference>
<dbReference type="InterPro" id="IPR011990">
    <property type="entry name" value="TPR-like_helical_dom_sf"/>
</dbReference>
<comment type="caution">
    <text evidence="3">The sequence shown here is derived from an EMBL/GenBank/DDBJ whole genome shotgun (WGS) entry which is preliminary data.</text>
</comment>
<dbReference type="PANTHER" id="PTHR47643">
    <property type="entry name" value="TPR DOMAIN PROTEIN (AFU_ORTHOLOGUE AFUA_5G12710)"/>
    <property type="match status" value="1"/>
</dbReference>